<dbReference type="InterPro" id="IPR014349">
    <property type="entry name" value="Rieske_Fe-S_prot"/>
</dbReference>
<keyword evidence="5" id="KW-1015">Disulfide bond</keyword>
<sequence>MGVAIAVVLLVVLAAVVLVSASKRRDRSAAGLSRETRKRDRANPVLAGQSSSAPTGREVEAAAAAARSDDVVTVESAPLEPFVAPDPMALGVSRRQFFNRSLVGMMGLGLSGFGGASLAFLWPQGVSGFGSKIKVGNIVELLADIETSNGFLYKPQGRMWITAYPNGAVEKARATYSAPELAGMTAGVEGGFEAGVVALYQKCPHLGCRVPNCVSSQWFECPCHGSQYNQVGEKRGGPAPRGMDRFATSVSNGVLTVDTGTIVQGPPIGTNTTGQEAEGPNCIGQADGH</sequence>
<evidence type="ECO:0000256" key="4">
    <source>
        <dbReference type="ARBA" id="ARBA00023014"/>
    </source>
</evidence>
<evidence type="ECO:0000256" key="2">
    <source>
        <dbReference type="ARBA" id="ARBA00022723"/>
    </source>
</evidence>
<evidence type="ECO:0000256" key="1">
    <source>
        <dbReference type="ARBA" id="ARBA00022714"/>
    </source>
</evidence>
<gene>
    <name evidence="9" type="ORF">METZ01_LOCUS18600</name>
</gene>
<dbReference type="InterPro" id="IPR017941">
    <property type="entry name" value="Rieske_2Fe-2S"/>
</dbReference>
<organism evidence="9">
    <name type="scientific">marine metagenome</name>
    <dbReference type="NCBI Taxonomy" id="408172"/>
    <lineage>
        <taxon>unclassified sequences</taxon>
        <taxon>metagenomes</taxon>
        <taxon>ecological metagenomes</taxon>
    </lineage>
</organism>
<evidence type="ECO:0000256" key="3">
    <source>
        <dbReference type="ARBA" id="ARBA00023004"/>
    </source>
</evidence>
<dbReference type="PRINTS" id="PR00162">
    <property type="entry name" value="RIESKE"/>
</dbReference>
<keyword evidence="1" id="KW-0001">2Fe-2S</keyword>
<proteinExistence type="predicted"/>
<dbReference type="PROSITE" id="PS51296">
    <property type="entry name" value="RIESKE"/>
    <property type="match status" value="1"/>
</dbReference>
<evidence type="ECO:0000256" key="6">
    <source>
        <dbReference type="ARBA" id="ARBA00034078"/>
    </source>
</evidence>
<keyword evidence="2" id="KW-0479">Metal-binding</keyword>
<dbReference type="Gene3D" id="2.102.10.10">
    <property type="entry name" value="Rieske [2Fe-2S] iron-sulphur domain"/>
    <property type="match status" value="1"/>
</dbReference>
<protein>
    <recommendedName>
        <fullName evidence="8">Rieske domain-containing protein</fullName>
    </recommendedName>
</protein>
<evidence type="ECO:0000313" key="9">
    <source>
        <dbReference type="EMBL" id="SUZ65746.1"/>
    </source>
</evidence>
<keyword evidence="3" id="KW-0408">Iron</keyword>
<evidence type="ECO:0000259" key="8">
    <source>
        <dbReference type="PROSITE" id="PS51296"/>
    </source>
</evidence>
<dbReference type="AlphaFoldDB" id="A0A381PFE9"/>
<feature type="region of interest" description="Disordered" evidence="7">
    <location>
        <begin position="265"/>
        <end position="289"/>
    </location>
</feature>
<dbReference type="InterPro" id="IPR005805">
    <property type="entry name" value="Rieske_Fe-S_prot_C"/>
</dbReference>
<evidence type="ECO:0000256" key="5">
    <source>
        <dbReference type="ARBA" id="ARBA00023157"/>
    </source>
</evidence>
<dbReference type="EMBL" id="UINC01000967">
    <property type="protein sequence ID" value="SUZ65746.1"/>
    <property type="molecule type" value="Genomic_DNA"/>
</dbReference>
<dbReference type="PANTHER" id="PTHR10134">
    <property type="entry name" value="CYTOCHROME B-C1 COMPLEX SUBUNIT RIESKE, MITOCHONDRIAL"/>
    <property type="match status" value="1"/>
</dbReference>
<feature type="region of interest" description="Disordered" evidence="7">
    <location>
        <begin position="28"/>
        <end position="57"/>
    </location>
</feature>
<name>A0A381PFE9_9ZZZZ</name>
<dbReference type="GO" id="GO:0051537">
    <property type="term" value="F:2 iron, 2 sulfur cluster binding"/>
    <property type="evidence" value="ECO:0007669"/>
    <property type="project" value="UniProtKB-KW"/>
</dbReference>
<dbReference type="InterPro" id="IPR036922">
    <property type="entry name" value="Rieske_2Fe-2S_sf"/>
</dbReference>
<comment type="cofactor">
    <cofactor evidence="6">
        <name>[2Fe-2S] cluster</name>
        <dbReference type="ChEBI" id="CHEBI:190135"/>
    </cofactor>
</comment>
<dbReference type="GO" id="GO:0016020">
    <property type="term" value="C:membrane"/>
    <property type="evidence" value="ECO:0007669"/>
    <property type="project" value="InterPro"/>
</dbReference>
<dbReference type="Pfam" id="PF00355">
    <property type="entry name" value="Rieske"/>
    <property type="match status" value="1"/>
</dbReference>
<dbReference type="GO" id="GO:0046872">
    <property type="term" value="F:metal ion binding"/>
    <property type="evidence" value="ECO:0007669"/>
    <property type="project" value="UniProtKB-KW"/>
</dbReference>
<accession>A0A381PFE9</accession>
<keyword evidence="4" id="KW-0411">Iron-sulfur</keyword>
<dbReference type="SUPFAM" id="SSF50022">
    <property type="entry name" value="ISP domain"/>
    <property type="match status" value="1"/>
</dbReference>
<feature type="domain" description="Rieske" evidence="8">
    <location>
        <begin position="163"/>
        <end position="257"/>
    </location>
</feature>
<reference evidence="9" key="1">
    <citation type="submission" date="2018-05" db="EMBL/GenBank/DDBJ databases">
        <authorList>
            <person name="Lanie J.A."/>
            <person name="Ng W.-L."/>
            <person name="Kazmierczak K.M."/>
            <person name="Andrzejewski T.M."/>
            <person name="Davidsen T.M."/>
            <person name="Wayne K.J."/>
            <person name="Tettelin H."/>
            <person name="Glass J.I."/>
            <person name="Rusch D."/>
            <person name="Podicherti R."/>
            <person name="Tsui H.-C.T."/>
            <person name="Winkler M.E."/>
        </authorList>
    </citation>
    <scope>NUCLEOTIDE SEQUENCE</scope>
</reference>
<evidence type="ECO:0000256" key="7">
    <source>
        <dbReference type="SAM" id="MobiDB-lite"/>
    </source>
</evidence>